<dbReference type="GO" id="GO:0016853">
    <property type="term" value="F:isomerase activity"/>
    <property type="evidence" value="ECO:0007669"/>
    <property type="project" value="UniProtKB-KW"/>
</dbReference>
<organism evidence="2 3">
    <name type="scientific">Limnoglobus roseus</name>
    <dbReference type="NCBI Taxonomy" id="2598579"/>
    <lineage>
        <taxon>Bacteria</taxon>
        <taxon>Pseudomonadati</taxon>
        <taxon>Planctomycetota</taxon>
        <taxon>Planctomycetia</taxon>
        <taxon>Gemmatales</taxon>
        <taxon>Gemmataceae</taxon>
        <taxon>Limnoglobus</taxon>
    </lineage>
</organism>
<evidence type="ECO:0000313" key="2">
    <source>
        <dbReference type="EMBL" id="QEL15405.1"/>
    </source>
</evidence>
<dbReference type="PANTHER" id="PTHR12110">
    <property type="entry name" value="HYDROXYPYRUVATE ISOMERASE"/>
    <property type="match status" value="1"/>
</dbReference>
<dbReference type="InterPro" id="IPR013022">
    <property type="entry name" value="Xyl_isomerase-like_TIM-brl"/>
</dbReference>
<reference evidence="3" key="1">
    <citation type="submission" date="2019-08" db="EMBL/GenBank/DDBJ databases">
        <title>Limnoglobus roseus gen. nov., sp. nov., a novel freshwater planctomycete with a giant genome from the family Gemmataceae.</title>
        <authorList>
            <person name="Kulichevskaya I.S."/>
            <person name="Naumoff D.G."/>
            <person name="Miroshnikov K."/>
            <person name="Ivanova A."/>
            <person name="Philippov D.A."/>
            <person name="Hakobyan A."/>
            <person name="Rijpstra I.C."/>
            <person name="Sinninghe Damste J.S."/>
            <person name="Liesack W."/>
            <person name="Dedysh S.N."/>
        </authorList>
    </citation>
    <scope>NUCLEOTIDE SEQUENCE [LARGE SCALE GENOMIC DNA]</scope>
    <source>
        <strain evidence="3">PX52</strain>
    </source>
</reference>
<name>A0A5C1AA11_9BACT</name>
<dbReference type="AlphaFoldDB" id="A0A5C1AA11"/>
<dbReference type="Gene3D" id="3.20.20.150">
    <property type="entry name" value="Divalent-metal-dependent TIM barrel enzymes"/>
    <property type="match status" value="1"/>
</dbReference>
<proteinExistence type="predicted"/>
<dbReference type="EMBL" id="CP042425">
    <property type="protein sequence ID" value="QEL15405.1"/>
    <property type="molecule type" value="Genomic_DNA"/>
</dbReference>
<protein>
    <submittedName>
        <fullName evidence="2">Xylose isomerase-like TIM barrel</fullName>
    </submittedName>
</protein>
<dbReference type="SUPFAM" id="SSF51658">
    <property type="entry name" value="Xylose isomerase-like"/>
    <property type="match status" value="1"/>
</dbReference>
<gene>
    <name evidence="2" type="ORF">PX52LOC_02324</name>
</gene>
<keyword evidence="2" id="KW-0413">Isomerase</keyword>
<dbReference type="RefSeq" id="WP_149110225.1">
    <property type="nucleotide sequence ID" value="NZ_CP042425.1"/>
</dbReference>
<evidence type="ECO:0000313" key="3">
    <source>
        <dbReference type="Proteomes" id="UP000324974"/>
    </source>
</evidence>
<dbReference type="Pfam" id="PF01261">
    <property type="entry name" value="AP_endonuc_2"/>
    <property type="match status" value="1"/>
</dbReference>
<dbReference type="OrthoDB" id="211587at2"/>
<keyword evidence="3" id="KW-1185">Reference proteome</keyword>
<dbReference type="PANTHER" id="PTHR12110:SF21">
    <property type="entry name" value="XYLOSE ISOMERASE-LIKE TIM BARREL DOMAIN-CONTAINING PROTEIN"/>
    <property type="match status" value="1"/>
</dbReference>
<dbReference type="InterPro" id="IPR036237">
    <property type="entry name" value="Xyl_isomerase-like_sf"/>
</dbReference>
<feature type="domain" description="Xylose isomerase-like TIM barrel" evidence="1">
    <location>
        <begin position="22"/>
        <end position="250"/>
    </location>
</feature>
<dbReference type="Proteomes" id="UP000324974">
    <property type="component" value="Chromosome"/>
</dbReference>
<dbReference type="KEGG" id="lrs:PX52LOC_02324"/>
<evidence type="ECO:0000259" key="1">
    <source>
        <dbReference type="Pfam" id="PF01261"/>
    </source>
</evidence>
<accession>A0A5C1AA11</accession>
<dbReference type="InterPro" id="IPR050312">
    <property type="entry name" value="IolE/XylAMocC-like"/>
</dbReference>
<sequence length="274" mass="30473">MQLGLINSAWVQAGRGTAHGIRKTKEIGFDSIDIFADPLDIDARERRLIRTECERVQLPVVSVACVAVGLIDFNPAVQRFHVSRCKAYLDFAFELQARNLLLVLGEYIWERQVIPPAEQWNTAVAHLKVLGDYAADLGVQIALELEPFKLSLLNDVNSMVRFLDAVTHPAVRANIDISHLLLAGVRPEELRKLKDKAIHVHISDCDGKVHGDLPPGRGVVDFGPYLREIRDLGIGGAISIELEYSPEPDKIGEWVTEAYTATDRLMREAGIPRA</sequence>